<dbReference type="AlphaFoldDB" id="A0A830HDQ0"/>
<keyword evidence="11" id="KW-1185">Reference proteome</keyword>
<sequence>MKKPHIGFVGLGAMGLPMLVNILKHHNAGGAGGQVQSTSSGGGNAGGGGNAHVTAFDSSDVAQKKVHATCQGLGLDVRNFTFASSLNQVVRTSDVVITMLPSPESCKAVYDEMLNNEDVKTSLFIDCSTNDPNTARQIADKVNQAKLAPTSNAILEASNPVYVDAPVSGGVTAAAAGTLTFMLGADSEIAAKAAKPVLSTMGSRVITVGNTVGAGCAAKLCNNLVLAVSMAGVSEALALGERLGLRADELSDVINASSGRCWSSDTYNPAPGVQRDANSGELAGVPSNLAYDGGFALRLMLKDIRLANEVAEDGSLPMAHVAEKLYEHTASIVGENKDFSSVFDVVYGGAGVKE</sequence>
<keyword evidence="6" id="KW-0520">NAD</keyword>
<dbReference type="InterPro" id="IPR008927">
    <property type="entry name" value="6-PGluconate_DH-like_C_sf"/>
</dbReference>
<dbReference type="Pfam" id="PF03446">
    <property type="entry name" value="NAD_binding_2"/>
    <property type="match status" value="1"/>
</dbReference>
<dbReference type="SUPFAM" id="SSF48179">
    <property type="entry name" value="6-phosphogluconate dehydrogenase C-terminal domain-like"/>
    <property type="match status" value="1"/>
</dbReference>
<comment type="caution">
    <text evidence="10">The sequence shown here is derived from an EMBL/GenBank/DDBJ whole genome shotgun (WGS) entry which is preliminary data.</text>
</comment>
<comment type="catalytic activity">
    <reaction evidence="7">
        <text>3-hydroxy-2-methylpropanoate + NAD(+) = 2-methyl-3-oxopropanoate + NADH + H(+)</text>
        <dbReference type="Rhea" id="RHEA:17681"/>
        <dbReference type="ChEBI" id="CHEBI:11805"/>
        <dbReference type="ChEBI" id="CHEBI:15378"/>
        <dbReference type="ChEBI" id="CHEBI:57540"/>
        <dbReference type="ChEBI" id="CHEBI:57700"/>
        <dbReference type="ChEBI" id="CHEBI:57945"/>
        <dbReference type="EC" id="1.1.1.31"/>
    </reaction>
</comment>
<evidence type="ECO:0000256" key="2">
    <source>
        <dbReference type="ARBA" id="ARBA00006013"/>
    </source>
</evidence>
<organism evidence="10 11">
    <name type="scientific">Pycnococcus provasolii</name>
    <dbReference type="NCBI Taxonomy" id="41880"/>
    <lineage>
        <taxon>Eukaryota</taxon>
        <taxon>Viridiplantae</taxon>
        <taxon>Chlorophyta</taxon>
        <taxon>Pseudoscourfieldiophyceae</taxon>
        <taxon>Pseudoscourfieldiales</taxon>
        <taxon>Pycnococcaceae</taxon>
        <taxon>Pycnococcus</taxon>
    </lineage>
</organism>
<proteinExistence type="inferred from homology"/>
<dbReference type="InterPro" id="IPR036291">
    <property type="entry name" value="NAD(P)-bd_dom_sf"/>
</dbReference>
<dbReference type="GO" id="GO:0051287">
    <property type="term" value="F:NAD binding"/>
    <property type="evidence" value="ECO:0007669"/>
    <property type="project" value="InterPro"/>
</dbReference>
<evidence type="ECO:0000256" key="1">
    <source>
        <dbReference type="ARBA" id="ARBA00005109"/>
    </source>
</evidence>
<dbReference type="Gene3D" id="1.10.1040.10">
    <property type="entry name" value="N-(1-d-carboxylethyl)-l-norvaline Dehydrogenase, domain 2"/>
    <property type="match status" value="1"/>
</dbReference>
<dbReference type="GO" id="GO:0006574">
    <property type="term" value="P:L-valine catabolic process"/>
    <property type="evidence" value="ECO:0007669"/>
    <property type="project" value="TreeGrafter"/>
</dbReference>
<keyword evidence="4" id="KW-0101">Branched-chain amino acid catabolism</keyword>
<comment type="similarity">
    <text evidence="2">Belongs to the HIBADH-related family. 3-hydroxyisobutyrate dehydrogenase subfamily.</text>
</comment>
<evidence type="ECO:0000256" key="5">
    <source>
        <dbReference type="ARBA" id="ARBA00023002"/>
    </source>
</evidence>
<name>A0A830HDQ0_9CHLO</name>
<evidence type="ECO:0000256" key="6">
    <source>
        <dbReference type="ARBA" id="ARBA00023027"/>
    </source>
</evidence>
<evidence type="ECO:0000256" key="4">
    <source>
        <dbReference type="ARBA" id="ARBA00022456"/>
    </source>
</evidence>
<dbReference type="Pfam" id="PF14833">
    <property type="entry name" value="NAD_binding_11"/>
    <property type="match status" value="1"/>
</dbReference>
<reference evidence="10" key="1">
    <citation type="submission" date="2020-10" db="EMBL/GenBank/DDBJ databases">
        <title>Unveiling of a novel bifunctional photoreceptor, Dualchrome1, isolated from a cosmopolitan green alga.</title>
        <authorList>
            <person name="Suzuki S."/>
            <person name="Kawachi M."/>
        </authorList>
    </citation>
    <scope>NUCLEOTIDE SEQUENCE</scope>
    <source>
        <strain evidence="10">NIES 2893</strain>
    </source>
</reference>
<dbReference type="OrthoDB" id="21615at2759"/>
<dbReference type="Gene3D" id="3.40.50.720">
    <property type="entry name" value="NAD(P)-binding Rossmann-like Domain"/>
    <property type="match status" value="1"/>
</dbReference>
<evidence type="ECO:0000259" key="9">
    <source>
        <dbReference type="Pfam" id="PF14833"/>
    </source>
</evidence>
<evidence type="ECO:0000313" key="11">
    <source>
        <dbReference type="Proteomes" id="UP000660262"/>
    </source>
</evidence>
<dbReference type="EC" id="1.1.1.31" evidence="3"/>
<dbReference type="GO" id="GO:0050661">
    <property type="term" value="F:NADP binding"/>
    <property type="evidence" value="ECO:0007669"/>
    <property type="project" value="InterPro"/>
</dbReference>
<dbReference type="InterPro" id="IPR029154">
    <property type="entry name" value="HIBADH-like_NADP-bd"/>
</dbReference>
<dbReference type="GO" id="GO:0008442">
    <property type="term" value="F:3-hydroxyisobutyrate dehydrogenase activity"/>
    <property type="evidence" value="ECO:0007669"/>
    <property type="project" value="UniProtKB-EC"/>
</dbReference>
<comment type="pathway">
    <text evidence="1">Amino-acid degradation; L-valine degradation.</text>
</comment>
<dbReference type="PANTHER" id="PTHR22981:SF7">
    <property type="entry name" value="3-HYDROXYISOBUTYRATE DEHYDROGENASE, MITOCHONDRIAL"/>
    <property type="match status" value="1"/>
</dbReference>
<dbReference type="PANTHER" id="PTHR22981">
    <property type="entry name" value="3-HYDROXYISOBUTYRATE DEHYDROGENASE-RELATED"/>
    <property type="match status" value="1"/>
</dbReference>
<evidence type="ECO:0000256" key="3">
    <source>
        <dbReference type="ARBA" id="ARBA00012991"/>
    </source>
</evidence>
<dbReference type="SUPFAM" id="SSF51735">
    <property type="entry name" value="NAD(P)-binding Rossmann-fold domains"/>
    <property type="match status" value="1"/>
</dbReference>
<feature type="domain" description="6-phosphogluconate dehydrogenase NADP-binding" evidence="8">
    <location>
        <begin position="52"/>
        <end position="209"/>
    </location>
</feature>
<dbReference type="FunFam" id="1.10.1040.10:FF:000006">
    <property type="entry name" value="3-hydroxyisobutyrate dehydrogenase"/>
    <property type="match status" value="1"/>
</dbReference>
<keyword evidence="5" id="KW-0560">Oxidoreductase</keyword>
<evidence type="ECO:0000259" key="8">
    <source>
        <dbReference type="Pfam" id="PF03446"/>
    </source>
</evidence>
<evidence type="ECO:0000256" key="7">
    <source>
        <dbReference type="ARBA" id="ARBA00049197"/>
    </source>
</evidence>
<dbReference type="EMBL" id="BNJQ01000006">
    <property type="protein sequence ID" value="GHP03950.1"/>
    <property type="molecule type" value="Genomic_DNA"/>
</dbReference>
<feature type="domain" description="3-hydroxyisobutyrate dehydrogenase-like NAD-binding" evidence="9">
    <location>
        <begin position="213"/>
        <end position="344"/>
    </location>
</feature>
<evidence type="ECO:0000313" key="10">
    <source>
        <dbReference type="EMBL" id="GHP03950.1"/>
    </source>
</evidence>
<gene>
    <name evidence="10" type="ORF">PPROV_000270400</name>
</gene>
<protein>
    <recommendedName>
        <fullName evidence="3">3-hydroxyisobutyrate dehydrogenase</fullName>
        <ecNumber evidence="3">1.1.1.31</ecNumber>
    </recommendedName>
</protein>
<dbReference type="InterPro" id="IPR006115">
    <property type="entry name" value="6PGDH_NADP-bd"/>
</dbReference>
<dbReference type="InterPro" id="IPR013328">
    <property type="entry name" value="6PGD_dom2"/>
</dbReference>
<dbReference type="Proteomes" id="UP000660262">
    <property type="component" value="Unassembled WGS sequence"/>
</dbReference>
<accession>A0A830HDQ0</accession>